<sequence>MAYDRALAGRLRALLDDRGDLTEKAMFGGLAFLLDGRMAVAAGSDGGLMVRCAAADTDALAARPHAAPMIMRGRPMRGWLRVAPAGVATEAALAAWVAEGVRAADALADRPD</sequence>
<dbReference type="AlphaFoldDB" id="A0A7W3P6E6"/>
<organism evidence="2 3">
    <name type="scientific">Microlunatus kandeliicorticis</name>
    <dbReference type="NCBI Taxonomy" id="1759536"/>
    <lineage>
        <taxon>Bacteria</taxon>
        <taxon>Bacillati</taxon>
        <taxon>Actinomycetota</taxon>
        <taxon>Actinomycetes</taxon>
        <taxon>Propionibacteriales</taxon>
        <taxon>Propionibacteriaceae</taxon>
        <taxon>Microlunatus</taxon>
    </lineage>
</organism>
<gene>
    <name evidence="2" type="ORF">FHX74_002599</name>
</gene>
<keyword evidence="3" id="KW-1185">Reference proteome</keyword>
<dbReference type="Pfam" id="PF04993">
    <property type="entry name" value="TfoX_N"/>
    <property type="match status" value="1"/>
</dbReference>
<dbReference type="SUPFAM" id="SSF159894">
    <property type="entry name" value="YgaC/TfoX-N like"/>
    <property type="match status" value="1"/>
</dbReference>
<proteinExistence type="predicted"/>
<protein>
    <recommendedName>
        <fullName evidence="1">TfoX N-terminal domain-containing protein</fullName>
    </recommendedName>
</protein>
<dbReference type="RefSeq" id="WP_182560593.1">
    <property type="nucleotide sequence ID" value="NZ_JACGWT010000004.1"/>
</dbReference>
<evidence type="ECO:0000313" key="2">
    <source>
        <dbReference type="EMBL" id="MBA8794971.1"/>
    </source>
</evidence>
<dbReference type="EMBL" id="JACGWT010000004">
    <property type="protein sequence ID" value="MBA8794971.1"/>
    <property type="molecule type" value="Genomic_DNA"/>
</dbReference>
<dbReference type="Gene3D" id="3.30.1460.30">
    <property type="entry name" value="YgaC/TfoX-N like chaperone"/>
    <property type="match status" value="1"/>
</dbReference>
<dbReference type="InterPro" id="IPR007076">
    <property type="entry name" value="TfoX_N"/>
</dbReference>
<name>A0A7W3P6E6_9ACTN</name>
<accession>A0A7W3P6E6</accession>
<evidence type="ECO:0000313" key="3">
    <source>
        <dbReference type="Proteomes" id="UP000523079"/>
    </source>
</evidence>
<comment type="caution">
    <text evidence="2">The sequence shown here is derived from an EMBL/GenBank/DDBJ whole genome shotgun (WGS) entry which is preliminary data.</text>
</comment>
<dbReference type="Proteomes" id="UP000523079">
    <property type="component" value="Unassembled WGS sequence"/>
</dbReference>
<evidence type="ECO:0000259" key="1">
    <source>
        <dbReference type="Pfam" id="PF04993"/>
    </source>
</evidence>
<feature type="domain" description="TfoX N-terminal" evidence="1">
    <location>
        <begin position="14"/>
        <end position="104"/>
    </location>
</feature>
<reference evidence="2 3" key="1">
    <citation type="submission" date="2020-07" db="EMBL/GenBank/DDBJ databases">
        <title>Sequencing the genomes of 1000 actinobacteria strains.</title>
        <authorList>
            <person name="Klenk H.-P."/>
        </authorList>
    </citation>
    <scope>NUCLEOTIDE SEQUENCE [LARGE SCALE GENOMIC DNA]</scope>
    <source>
        <strain evidence="2 3">DSM 100723</strain>
    </source>
</reference>